<dbReference type="Pfam" id="PF08285">
    <property type="entry name" value="DPM3"/>
    <property type="match status" value="1"/>
</dbReference>
<comment type="pathway">
    <text evidence="7">Protein modification; protein glycosylation.</text>
</comment>
<evidence type="ECO:0000256" key="5">
    <source>
        <dbReference type="ARBA" id="ARBA00022989"/>
    </source>
</evidence>
<dbReference type="InterPro" id="IPR013174">
    <property type="entry name" value="DPM3"/>
</dbReference>
<dbReference type="UniPathway" id="UPA00378"/>
<comment type="similarity">
    <text evidence="2 7">Belongs to the DPM3 family.</text>
</comment>
<evidence type="ECO:0000313" key="8">
    <source>
        <dbReference type="EMBL" id="ETW38040.1"/>
    </source>
</evidence>
<dbReference type="AlphaFoldDB" id="A0A024WCC9"/>
<evidence type="ECO:0000256" key="4">
    <source>
        <dbReference type="ARBA" id="ARBA00022824"/>
    </source>
</evidence>
<dbReference type="OrthoDB" id="2014333at2759"/>
<evidence type="ECO:0000313" key="9">
    <source>
        <dbReference type="Proteomes" id="UP000030708"/>
    </source>
</evidence>
<proteinExistence type="inferred from homology"/>
<gene>
    <name evidence="8" type="ORF">PFTANZ_01279</name>
</gene>
<feature type="transmembrane region" description="Helical" evidence="7">
    <location>
        <begin position="7"/>
        <end position="23"/>
    </location>
</feature>
<dbReference type="EMBL" id="KI926325">
    <property type="protein sequence ID" value="ETW38040.1"/>
    <property type="molecule type" value="Genomic_DNA"/>
</dbReference>
<reference evidence="8 9" key="2">
    <citation type="submission" date="2013-02" db="EMBL/GenBank/DDBJ databases">
        <title>The Genome Sequence of Plasmodium falciparum Tanzania (2000708).</title>
        <authorList>
            <consortium name="The Broad Institute Genome Sequencing Platform"/>
            <consortium name="The Broad Institute Genome Sequencing Center for Infectious Disease"/>
            <person name="Neafsey D."/>
            <person name="Cheeseman I."/>
            <person name="Volkman S."/>
            <person name="Adams J."/>
            <person name="Walker B."/>
            <person name="Young S.K."/>
            <person name="Zeng Q."/>
            <person name="Gargeya S."/>
            <person name="Fitzgerald M."/>
            <person name="Haas B."/>
            <person name="Abouelleil A."/>
            <person name="Alvarado L."/>
            <person name="Arachchi H.M."/>
            <person name="Berlin A.M."/>
            <person name="Chapman S.B."/>
            <person name="Dewar J."/>
            <person name="Goldberg J."/>
            <person name="Griggs A."/>
            <person name="Gujja S."/>
            <person name="Hansen M."/>
            <person name="Howarth C."/>
            <person name="Imamovic A."/>
            <person name="Larimer J."/>
            <person name="McCowan C."/>
            <person name="Murphy C."/>
            <person name="Neiman D."/>
            <person name="Pearson M."/>
            <person name="Priest M."/>
            <person name="Roberts A."/>
            <person name="Saif S."/>
            <person name="Shea T."/>
            <person name="Sisk P."/>
            <person name="Sykes S."/>
            <person name="Wortman J."/>
            <person name="Nusbaum C."/>
            <person name="Birren B."/>
        </authorList>
    </citation>
    <scope>NUCLEOTIDE SEQUENCE [LARGE SCALE GENOMIC DNA]</scope>
    <source>
        <strain evidence="9">Tanzania (2000708)</strain>
    </source>
</reference>
<dbReference type="Proteomes" id="UP000030708">
    <property type="component" value="Unassembled WGS sequence"/>
</dbReference>
<evidence type="ECO:0000256" key="6">
    <source>
        <dbReference type="ARBA" id="ARBA00023136"/>
    </source>
</evidence>
<keyword evidence="5 7" id="KW-1133">Transmembrane helix</keyword>
<accession>A0A024WCC9</accession>
<organism evidence="8 9">
    <name type="scientific">Plasmodium falciparum Tanzania</name>
    <name type="common">2000708</name>
    <dbReference type="NCBI Taxonomy" id="1036725"/>
    <lineage>
        <taxon>Eukaryota</taxon>
        <taxon>Sar</taxon>
        <taxon>Alveolata</taxon>
        <taxon>Apicomplexa</taxon>
        <taxon>Aconoidasida</taxon>
        <taxon>Haemosporida</taxon>
        <taxon>Plasmodiidae</taxon>
        <taxon>Plasmodium</taxon>
        <taxon>Plasmodium (Laverania)</taxon>
    </lineage>
</organism>
<comment type="subunit">
    <text evidence="7">Component of the dolichol-phosphate mannose (DPM) synthase complex.</text>
</comment>
<protein>
    <recommendedName>
        <fullName evidence="7">Dolichol-phosphate mannosyltransferase subunit 3</fullName>
    </recommendedName>
</protein>
<reference evidence="8 9" key="1">
    <citation type="submission" date="2013-02" db="EMBL/GenBank/DDBJ databases">
        <title>The Genome Annotation of Plasmodium falciparum Tanzania (2000708).</title>
        <authorList>
            <consortium name="The Broad Institute Genome Sequencing Platform"/>
            <consortium name="The Broad Institute Genome Sequencing Center for Infectious Disease"/>
            <person name="Neafsey D."/>
            <person name="Hoffman S."/>
            <person name="Volkman S."/>
            <person name="Rosenthal P."/>
            <person name="Walker B."/>
            <person name="Young S.K."/>
            <person name="Zeng Q."/>
            <person name="Gargeya S."/>
            <person name="Fitzgerald M."/>
            <person name="Haas B."/>
            <person name="Abouelleil A."/>
            <person name="Allen A.W."/>
            <person name="Alvarado L."/>
            <person name="Arachchi H.M."/>
            <person name="Berlin A.M."/>
            <person name="Chapman S.B."/>
            <person name="Gainer-Dewar J."/>
            <person name="Goldberg J."/>
            <person name="Griggs A."/>
            <person name="Gujja S."/>
            <person name="Hansen M."/>
            <person name="Howarth C."/>
            <person name="Imamovic A."/>
            <person name="Ireland A."/>
            <person name="Larimer J."/>
            <person name="McCowan C."/>
            <person name="Murphy C."/>
            <person name="Pearson M."/>
            <person name="Poon T.W."/>
            <person name="Priest M."/>
            <person name="Roberts A."/>
            <person name="Saif S."/>
            <person name="Shea T."/>
            <person name="Sisk P."/>
            <person name="Sykes S."/>
            <person name="Wortman J."/>
            <person name="Nusbaum C."/>
            <person name="Birren B."/>
        </authorList>
    </citation>
    <scope>NUCLEOTIDE SEQUENCE [LARGE SCALE GENOMIC DNA]</scope>
    <source>
        <strain evidence="9">Tanzania (2000708)</strain>
    </source>
</reference>
<evidence type="ECO:0000256" key="1">
    <source>
        <dbReference type="ARBA" id="ARBA00004477"/>
    </source>
</evidence>
<evidence type="ECO:0000256" key="2">
    <source>
        <dbReference type="ARBA" id="ARBA00010430"/>
    </source>
</evidence>
<keyword evidence="4 7" id="KW-0256">Endoplasmic reticulum</keyword>
<feature type="transmembrane region" description="Helical" evidence="7">
    <location>
        <begin position="35"/>
        <end position="59"/>
    </location>
</feature>
<keyword evidence="3 7" id="KW-0812">Transmembrane</keyword>
<evidence type="ECO:0000256" key="3">
    <source>
        <dbReference type="ARBA" id="ARBA00022692"/>
    </source>
</evidence>
<sequence>MITRGKVIVLIFILSTILWIYKFDKYKKSNALMKWILIPLYLVSALGLYAVISISISLYNFNNIPNGHEQLLKVRLKKKYRLFLYINNLIYTYNLFKSFLKYLHIYITYILIFQELHNVKKELQKRNFIFD</sequence>
<name>A0A024WCC9_PLAFA</name>
<evidence type="ECO:0000256" key="7">
    <source>
        <dbReference type="RuleBase" id="RU365085"/>
    </source>
</evidence>
<dbReference type="GO" id="GO:0005789">
    <property type="term" value="C:endoplasmic reticulum membrane"/>
    <property type="evidence" value="ECO:0007669"/>
    <property type="project" value="UniProtKB-SubCell"/>
</dbReference>
<keyword evidence="6 7" id="KW-0472">Membrane</keyword>
<comment type="subcellular location">
    <subcellularLocation>
        <location evidence="1 7">Endoplasmic reticulum membrane</location>
        <topology evidence="1 7">Multi-pass membrane protein</topology>
    </subcellularLocation>
</comment>
<comment type="function">
    <text evidence="7">Stabilizer subunit of the dolichol-phosphate mannose (DPM) synthase complex; tethers catalytic subunit to the ER.</text>
</comment>